<evidence type="ECO:0000256" key="2">
    <source>
        <dbReference type="ARBA" id="ARBA00022679"/>
    </source>
</evidence>
<evidence type="ECO:0000313" key="13">
    <source>
        <dbReference type="Proteomes" id="UP000177810"/>
    </source>
</evidence>
<comment type="similarity">
    <text evidence="9">Belongs to the MnmA/TRMU family.</text>
</comment>
<dbReference type="Gene3D" id="3.40.50.620">
    <property type="entry name" value="HUPs"/>
    <property type="match status" value="1"/>
</dbReference>
<keyword evidence="3 9" id="KW-0819">tRNA processing</keyword>
<comment type="caution">
    <text evidence="9">Lacks conserved residue(s) required for the propagation of feature annotation.</text>
</comment>
<dbReference type="EMBL" id="MHMT01000013">
    <property type="protein sequence ID" value="OGZ32790.1"/>
    <property type="molecule type" value="Genomic_DNA"/>
</dbReference>
<dbReference type="InterPro" id="IPR023382">
    <property type="entry name" value="MnmA-like_central_sf"/>
</dbReference>
<feature type="site" description="Interaction with tRNA" evidence="9">
    <location>
        <position position="325"/>
    </location>
</feature>
<comment type="catalytic activity">
    <reaction evidence="8 9">
        <text>S-sulfanyl-L-cysteinyl-[protein] + uridine(34) in tRNA + AH2 + ATP = 2-thiouridine(34) in tRNA + L-cysteinyl-[protein] + A + AMP + diphosphate + H(+)</text>
        <dbReference type="Rhea" id="RHEA:47032"/>
        <dbReference type="Rhea" id="RHEA-COMP:10131"/>
        <dbReference type="Rhea" id="RHEA-COMP:11726"/>
        <dbReference type="Rhea" id="RHEA-COMP:11727"/>
        <dbReference type="Rhea" id="RHEA-COMP:11728"/>
        <dbReference type="ChEBI" id="CHEBI:13193"/>
        <dbReference type="ChEBI" id="CHEBI:15378"/>
        <dbReference type="ChEBI" id="CHEBI:17499"/>
        <dbReference type="ChEBI" id="CHEBI:29950"/>
        <dbReference type="ChEBI" id="CHEBI:30616"/>
        <dbReference type="ChEBI" id="CHEBI:33019"/>
        <dbReference type="ChEBI" id="CHEBI:61963"/>
        <dbReference type="ChEBI" id="CHEBI:65315"/>
        <dbReference type="ChEBI" id="CHEBI:87170"/>
        <dbReference type="ChEBI" id="CHEBI:456215"/>
        <dbReference type="EC" id="2.8.1.13"/>
    </reaction>
</comment>
<keyword evidence="7" id="KW-1015">Disulfide bond</keyword>
<keyword evidence="1 9" id="KW-0820">tRNA-binding</keyword>
<feature type="active site" description="Cysteine persulfide intermediate" evidence="9">
    <location>
        <position position="195"/>
    </location>
</feature>
<dbReference type="Pfam" id="PF20259">
    <property type="entry name" value="tRNA_Me_trans_M"/>
    <property type="match status" value="1"/>
</dbReference>
<accession>A0A1G2F584</accession>
<protein>
    <recommendedName>
        <fullName evidence="9">tRNA-specific 2-thiouridylase MnmA</fullName>
        <ecNumber evidence="9">2.8.1.13</ecNumber>
    </recommendedName>
</protein>
<dbReference type="FunFam" id="2.30.30.280:FF:000001">
    <property type="entry name" value="tRNA-specific 2-thiouridylase MnmA"/>
    <property type="match status" value="1"/>
</dbReference>
<sequence>MKKKKKVIVAMSGGVDSSVSAALLKKNGYDVIAVFMKFWKEPNRKNENRCCSIEAKRDAQRVAIKLGIPFYVIDAKKEFKKRVVDYLIKEYKKGNTPNPCVECNRWIKFNFLFEQLNKLKADFIATGHYARVKNGKLLIAKDIKKDQTYFLWTLKQRQLSKIIFPIGDYTKGQVRGLAKKFRLPVFEKKDSQEICFIDTCIEDFLKKYIKAKPGHIITTEGKKVGEHERLIFYTIGQRKGIKIGGIGPFYVVKKDFKNNVLIVSNSQKDLLQKEMIVKNVNWISGKPFSGKCKVKIRSMAKMVGATIKRNRIIFNKPQRAITPGQSAVFYKGNKLLGGGIIV</sequence>
<dbReference type="NCBIfam" id="NF001138">
    <property type="entry name" value="PRK00143.1"/>
    <property type="match status" value="1"/>
</dbReference>
<keyword evidence="4 9" id="KW-0547">Nucleotide-binding</keyword>
<dbReference type="InterPro" id="IPR046885">
    <property type="entry name" value="MnmA-like_C"/>
</dbReference>
<evidence type="ECO:0000256" key="3">
    <source>
        <dbReference type="ARBA" id="ARBA00022694"/>
    </source>
</evidence>
<dbReference type="GO" id="GO:0005524">
    <property type="term" value="F:ATP binding"/>
    <property type="evidence" value="ECO:0007669"/>
    <property type="project" value="UniProtKB-KW"/>
</dbReference>
<dbReference type="Proteomes" id="UP000177810">
    <property type="component" value="Unassembled WGS sequence"/>
</dbReference>
<dbReference type="Pfam" id="PF03054">
    <property type="entry name" value="tRNA_Me_trans"/>
    <property type="match status" value="1"/>
</dbReference>
<keyword evidence="9" id="KW-0963">Cytoplasm</keyword>
<evidence type="ECO:0000256" key="1">
    <source>
        <dbReference type="ARBA" id="ARBA00022555"/>
    </source>
</evidence>
<dbReference type="STRING" id="1801990.A2V69_03105"/>
<feature type="region of interest" description="Interaction with tRNA" evidence="9">
    <location>
        <begin position="145"/>
        <end position="147"/>
    </location>
</feature>
<evidence type="ECO:0000256" key="6">
    <source>
        <dbReference type="ARBA" id="ARBA00022884"/>
    </source>
</evidence>
<evidence type="ECO:0000259" key="11">
    <source>
        <dbReference type="Pfam" id="PF20259"/>
    </source>
</evidence>
<feature type="site" description="Interaction with tRNA" evidence="9">
    <location>
        <position position="128"/>
    </location>
</feature>
<dbReference type="CDD" id="cd01998">
    <property type="entry name" value="MnmA_TRMU-like"/>
    <property type="match status" value="1"/>
</dbReference>
<dbReference type="EC" id="2.8.1.13" evidence="9"/>
<feature type="domain" description="tRNA-specific 2-thiouridylase MnmA-like C-terminal" evidence="10">
    <location>
        <begin position="273"/>
        <end position="341"/>
    </location>
</feature>
<dbReference type="NCBIfam" id="TIGR00420">
    <property type="entry name" value="trmU"/>
    <property type="match status" value="1"/>
</dbReference>
<keyword evidence="5 9" id="KW-0067">ATP-binding</keyword>
<feature type="binding site" evidence="9">
    <location>
        <position position="36"/>
    </location>
    <ligand>
        <name>ATP</name>
        <dbReference type="ChEBI" id="CHEBI:30616"/>
    </ligand>
</feature>
<reference evidence="12 13" key="1">
    <citation type="journal article" date="2016" name="Nat. Commun.">
        <title>Thousands of microbial genomes shed light on interconnected biogeochemical processes in an aquifer system.</title>
        <authorList>
            <person name="Anantharaman K."/>
            <person name="Brown C.T."/>
            <person name="Hug L.A."/>
            <person name="Sharon I."/>
            <person name="Castelle C.J."/>
            <person name="Probst A.J."/>
            <person name="Thomas B.C."/>
            <person name="Singh A."/>
            <person name="Wilkins M.J."/>
            <person name="Karaoz U."/>
            <person name="Brodie E.L."/>
            <person name="Williams K.H."/>
            <person name="Hubbard S.S."/>
            <person name="Banfield J.F."/>
        </authorList>
    </citation>
    <scope>NUCLEOTIDE SEQUENCE [LARGE SCALE GENOMIC DNA]</scope>
</reference>
<dbReference type="PANTHER" id="PTHR11933">
    <property type="entry name" value="TRNA 5-METHYLAMINOMETHYL-2-THIOURIDYLATE -METHYLTRANSFERASE"/>
    <property type="match status" value="1"/>
</dbReference>
<evidence type="ECO:0000256" key="5">
    <source>
        <dbReference type="ARBA" id="ARBA00022840"/>
    </source>
</evidence>
<keyword evidence="6 9" id="KW-0694">RNA-binding</keyword>
<dbReference type="Gene3D" id="2.40.30.10">
    <property type="entry name" value="Translation factors"/>
    <property type="match status" value="1"/>
</dbReference>
<feature type="active site" description="Nucleophile" evidence="9">
    <location>
        <position position="103"/>
    </location>
</feature>
<feature type="binding site" evidence="9">
    <location>
        <begin position="10"/>
        <end position="17"/>
    </location>
    <ligand>
        <name>ATP</name>
        <dbReference type="ChEBI" id="CHEBI:30616"/>
    </ligand>
</feature>
<dbReference type="Gene3D" id="2.30.30.280">
    <property type="entry name" value="Adenine nucleotide alpha hydrolases-like domains"/>
    <property type="match status" value="1"/>
</dbReference>
<evidence type="ECO:0000256" key="8">
    <source>
        <dbReference type="ARBA" id="ARBA00051542"/>
    </source>
</evidence>
<dbReference type="GO" id="GO:0000049">
    <property type="term" value="F:tRNA binding"/>
    <property type="evidence" value="ECO:0007669"/>
    <property type="project" value="UniProtKB-KW"/>
</dbReference>
<evidence type="ECO:0000256" key="7">
    <source>
        <dbReference type="ARBA" id="ARBA00023157"/>
    </source>
</evidence>
<dbReference type="PANTHER" id="PTHR11933:SF5">
    <property type="entry name" value="MITOCHONDRIAL TRNA-SPECIFIC 2-THIOURIDYLASE 1"/>
    <property type="match status" value="1"/>
</dbReference>
<feature type="domain" description="tRNA-specific 2-thiouridylase MnmA-like central" evidence="11">
    <location>
        <begin position="202"/>
        <end position="264"/>
    </location>
</feature>
<keyword evidence="2 9" id="KW-0808">Transferase</keyword>
<dbReference type="Pfam" id="PF20258">
    <property type="entry name" value="tRNA_Me_trans_C"/>
    <property type="match status" value="1"/>
</dbReference>
<dbReference type="FunFam" id="3.40.50.620:FF:000115">
    <property type="entry name" value="tRNA-specific 2-thiouridylase MnmA"/>
    <property type="match status" value="1"/>
</dbReference>
<proteinExistence type="inferred from homology"/>
<evidence type="ECO:0000256" key="4">
    <source>
        <dbReference type="ARBA" id="ARBA00022741"/>
    </source>
</evidence>
<dbReference type="InterPro" id="IPR046884">
    <property type="entry name" value="MnmA-like_central"/>
</dbReference>
<comment type="function">
    <text evidence="9">Catalyzes the 2-thiolation of uridine at the wobble position (U34) of tRNA, leading to the formation of s(2)U34.</text>
</comment>
<dbReference type="InterPro" id="IPR004506">
    <property type="entry name" value="MnmA-like"/>
</dbReference>
<dbReference type="GO" id="GO:0103016">
    <property type="term" value="F:tRNA-uridine 2-sulfurtransferase activity"/>
    <property type="evidence" value="ECO:0007669"/>
    <property type="project" value="UniProtKB-EC"/>
</dbReference>
<evidence type="ECO:0000259" key="10">
    <source>
        <dbReference type="Pfam" id="PF20258"/>
    </source>
</evidence>
<dbReference type="SUPFAM" id="SSF52402">
    <property type="entry name" value="Adenine nucleotide alpha hydrolases-like"/>
    <property type="match status" value="1"/>
</dbReference>
<name>A0A1G2F584_9BACT</name>
<organism evidence="12 13">
    <name type="scientific">Candidatus Portnoybacteria bacterium RBG_13_40_8</name>
    <dbReference type="NCBI Taxonomy" id="1801990"/>
    <lineage>
        <taxon>Bacteria</taxon>
        <taxon>Candidatus Portnoyibacteriota</taxon>
    </lineage>
</organism>
<dbReference type="HAMAP" id="MF_00144">
    <property type="entry name" value="tRNA_thiouridyl_MnmA"/>
    <property type="match status" value="1"/>
</dbReference>
<gene>
    <name evidence="9" type="primary">mnmA</name>
    <name evidence="12" type="ORF">A2V69_03105</name>
</gene>
<comment type="subcellular location">
    <subcellularLocation>
        <location evidence="9">Cytoplasm</location>
    </subcellularLocation>
</comment>
<dbReference type="AlphaFoldDB" id="A0A1G2F584"/>
<evidence type="ECO:0000256" key="9">
    <source>
        <dbReference type="HAMAP-Rule" id="MF_00144"/>
    </source>
</evidence>
<dbReference type="InterPro" id="IPR014729">
    <property type="entry name" value="Rossmann-like_a/b/a_fold"/>
</dbReference>
<dbReference type="GO" id="GO:0002143">
    <property type="term" value="P:tRNA wobble position uridine thiolation"/>
    <property type="evidence" value="ECO:0007669"/>
    <property type="project" value="TreeGrafter"/>
</dbReference>
<feature type="binding site" evidence="9">
    <location>
        <position position="127"/>
    </location>
    <ligand>
        <name>ATP</name>
        <dbReference type="ChEBI" id="CHEBI:30616"/>
    </ligand>
</feature>
<comment type="caution">
    <text evidence="12">The sequence shown here is derived from an EMBL/GenBank/DDBJ whole genome shotgun (WGS) entry which is preliminary data.</text>
</comment>
<dbReference type="GO" id="GO:0005737">
    <property type="term" value="C:cytoplasm"/>
    <property type="evidence" value="ECO:0007669"/>
    <property type="project" value="UniProtKB-SubCell"/>
</dbReference>
<evidence type="ECO:0000313" key="12">
    <source>
        <dbReference type="EMBL" id="OGZ32790.1"/>
    </source>
</evidence>